<feature type="transmembrane region" description="Helical" evidence="8">
    <location>
        <begin position="164"/>
        <end position="183"/>
    </location>
</feature>
<name>A0A7S1KVV6_ALECA</name>
<evidence type="ECO:0000313" key="10">
    <source>
        <dbReference type="EMBL" id="CAD9087568.1"/>
    </source>
</evidence>
<evidence type="ECO:0000256" key="1">
    <source>
        <dbReference type="ARBA" id="ARBA00004141"/>
    </source>
</evidence>
<feature type="transmembrane region" description="Helical" evidence="8">
    <location>
        <begin position="291"/>
        <end position="308"/>
    </location>
</feature>
<evidence type="ECO:0000256" key="6">
    <source>
        <dbReference type="ARBA" id="ARBA00022989"/>
    </source>
</evidence>
<accession>A0A7S1KVV6</accession>
<keyword evidence="4" id="KW-0808">Transferase</keyword>
<proteinExistence type="inferred from homology"/>
<feature type="transmembrane region" description="Helical" evidence="8">
    <location>
        <begin position="232"/>
        <end position="250"/>
    </location>
</feature>
<dbReference type="GO" id="GO:0016020">
    <property type="term" value="C:membrane"/>
    <property type="evidence" value="ECO:0007669"/>
    <property type="project" value="UniProtKB-SubCell"/>
</dbReference>
<keyword evidence="7 8" id="KW-0472">Membrane</keyword>
<dbReference type="EMBL" id="HBGE01001843">
    <property type="protein sequence ID" value="CAD9087568.1"/>
    <property type="molecule type" value="Transcribed_RNA"/>
</dbReference>
<protein>
    <recommendedName>
        <fullName evidence="9">Wax synthase domain-containing protein</fullName>
    </recommendedName>
</protein>
<feature type="transmembrane region" description="Helical" evidence="8">
    <location>
        <begin position="320"/>
        <end position="341"/>
    </location>
</feature>
<gene>
    <name evidence="10" type="ORF">ACAT0790_LOCUS1120</name>
</gene>
<feature type="domain" description="Wax synthase" evidence="9">
    <location>
        <begin position="353"/>
        <end position="424"/>
    </location>
</feature>
<dbReference type="Pfam" id="PF13813">
    <property type="entry name" value="MBOAT_2"/>
    <property type="match status" value="1"/>
</dbReference>
<keyword evidence="5 8" id="KW-0812">Transmembrane</keyword>
<evidence type="ECO:0000256" key="8">
    <source>
        <dbReference type="SAM" id="Phobius"/>
    </source>
</evidence>
<evidence type="ECO:0000256" key="5">
    <source>
        <dbReference type="ARBA" id="ARBA00022692"/>
    </source>
</evidence>
<dbReference type="InterPro" id="IPR032805">
    <property type="entry name" value="Wax_synthase_dom"/>
</dbReference>
<feature type="transmembrane region" description="Helical" evidence="8">
    <location>
        <begin position="88"/>
        <end position="107"/>
    </location>
</feature>
<dbReference type="AlphaFoldDB" id="A0A7S1KVV6"/>
<dbReference type="GO" id="GO:0006629">
    <property type="term" value="P:lipid metabolic process"/>
    <property type="evidence" value="ECO:0007669"/>
    <property type="project" value="InterPro"/>
</dbReference>
<evidence type="ECO:0000259" key="9">
    <source>
        <dbReference type="Pfam" id="PF13813"/>
    </source>
</evidence>
<dbReference type="GO" id="GO:0008374">
    <property type="term" value="F:O-acyltransferase activity"/>
    <property type="evidence" value="ECO:0007669"/>
    <property type="project" value="InterPro"/>
</dbReference>
<sequence length="509" mass="55036">MGDAETPLLHPTPKAAAVGTARSLGFAISGWLVAAGLAWACLLQNHHIGRPPPAVLGVLPASPQDLTEATGDANGPGCRWLLLSLLRAAGYGQLILVVASGAIPFLLDYHKELAGVKPLLKAMFLVYSGYILTINFLFGLISAFAAESLLEPGFLPSVVTGFMFAYWLARLMVELFVFDLSFLNRPHEIVGRRGIEILFTLLPLIYGLAFAHDMGKLPLHYAVPDISPFGRMLAIIIVLFMVMKICVISMPKSEGPKLSRFQALIFFCLWPGMQPAKFLERKRGLDWWKDAGWGALFVALGVLWSLGVRAGVEAGLSPEAAGLLALPGISMMFHVGALRLVRGALRFAGYDVEQLFADPLLATSMADFWGRRWNAAFSDMNRFVFVAAVRTALTEDLKVGKAAAGQAGILAAFVASALLHECGITLPVLAGFGGPSLYFLIQGFCVVAEKRPSVAEWRERNPVIARVLMWLAIASPFPVCFVVPFRKEIALPLTLFVADLPAYASGLLG</sequence>
<keyword evidence="6 8" id="KW-1133">Transmembrane helix</keyword>
<feature type="transmembrane region" description="Helical" evidence="8">
    <location>
        <begin position="424"/>
        <end position="447"/>
    </location>
</feature>
<reference evidence="10" key="1">
    <citation type="submission" date="2021-01" db="EMBL/GenBank/DDBJ databases">
        <authorList>
            <person name="Corre E."/>
            <person name="Pelletier E."/>
            <person name="Niang G."/>
            <person name="Scheremetjew M."/>
            <person name="Finn R."/>
            <person name="Kale V."/>
            <person name="Holt S."/>
            <person name="Cochrane G."/>
            <person name="Meng A."/>
            <person name="Brown T."/>
            <person name="Cohen L."/>
        </authorList>
    </citation>
    <scope>NUCLEOTIDE SEQUENCE</scope>
    <source>
        <strain evidence="10">OF101</strain>
    </source>
</reference>
<evidence type="ECO:0000256" key="4">
    <source>
        <dbReference type="ARBA" id="ARBA00022679"/>
    </source>
</evidence>
<evidence type="ECO:0000256" key="3">
    <source>
        <dbReference type="ARBA" id="ARBA00007282"/>
    </source>
</evidence>
<comment type="similarity">
    <text evidence="3">Belongs to the wax synthase family.</text>
</comment>
<comment type="pathway">
    <text evidence="2">Secondary metabolite biosynthesis.</text>
</comment>
<feature type="transmembrane region" description="Helical" evidence="8">
    <location>
        <begin position="399"/>
        <end position="418"/>
    </location>
</feature>
<evidence type="ECO:0000256" key="2">
    <source>
        <dbReference type="ARBA" id="ARBA00005179"/>
    </source>
</evidence>
<feature type="transmembrane region" description="Helical" evidence="8">
    <location>
        <begin position="119"/>
        <end position="144"/>
    </location>
</feature>
<comment type="subcellular location">
    <subcellularLocation>
        <location evidence="1">Membrane</location>
        <topology evidence="1">Multi-pass membrane protein</topology>
    </subcellularLocation>
</comment>
<dbReference type="PANTHER" id="PTHR31595">
    <property type="entry name" value="LONG-CHAIN-ALCOHOL O-FATTY-ACYLTRANSFERASE 3-RELATED"/>
    <property type="match status" value="1"/>
</dbReference>
<dbReference type="PANTHER" id="PTHR31595:SF57">
    <property type="entry name" value="OS04G0481900 PROTEIN"/>
    <property type="match status" value="1"/>
</dbReference>
<feature type="transmembrane region" description="Helical" evidence="8">
    <location>
        <begin position="467"/>
        <end position="485"/>
    </location>
</feature>
<feature type="transmembrane region" description="Helical" evidence="8">
    <location>
        <begin position="195"/>
        <end position="212"/>
    </location>
</feature>
<dbReference type="InterPro" id="IPR044851">
    <property type="entry name" value="Wax_synthase"/>
</dbReference>
<organism evidence="10">
    <name type="scientific">Alexandrium catenella</name>
    <name type="common">Red tide dinoflagellate</name>
    <name type="synonym">Gonyaulax catenella</name>
    <dbReference type="NCBI Taxonomy" id="2925"/>
    <lineage>
        <taxon>Eukaryota</taxon>
        <taxon>Sar</taxon>
        <taxon>Alveolata</taxon>
        <taxon>Dinophyceae</taxon>
        <taxon>Gonyaulacales</taxon>
        <taxon>Pyrocystaceae</taxon>
        <taxon>Alexandrium</taxon>
    </lineage>
</organism>
<evidence type="ECO:0000256" key="7">
    <source>
        <dbReference type="ARBA" id="ARBA00023136"/>
    </source>
</evidence>